<comment type="caution">
    <text evidence="9">The sequence shown here is derived from an EMBL/GenBank/DDBJ whole genome shotgun (WGS) entry which is preliminary data.</text>
</comment>
<keyword evidence="3" id="KW-0238">DNA-binding</keyword>
<feature type="region of interest" description="Disordered" evidence="7">
    <location>
        <begin position="119"/>
        <end position="234"/>
    </location>
</feature>
<dbReference type="SMART" id="SM00338">
    <property type="entry name" value="BRLZ"/>
    <property type="match status" value="1"/>
</dbReference>
<dbReference type="CDD" id="cd14705">
    <property type="entry name" value="bZIP_Zip1"/>
    <property type="match status" value="1"/>
</dbReference>
<feature type="compositionally biased region" description="Basic and acidic residues" evidence="7">
    <location>
        <begin position="216"/>
        <end position="227"/>
    </location>
</feature>
<dbReference type="AlphaFoldDB" id="A0A409VIP8"/>
<reference evidence="9 10" key="1">
    <citation type="journal article" date="2018" name="Evol. Lett.">
        <title>Horizontal gene cluster transfer increased hallucinogenic mushroom diversity.</title>
        <authorList>
            <person name="Reynolds H.T."/>
            <person name="Vijayakumar V."/>
            <person name="Gluck-Thaler E."/>
            <person name="Korotkin H.B."/>
            <person name="Matheny P.B."/>
            <person name="Slot J.C."/>
        </authorList>
    </citation>
    <scope>NUCLEOTIDE SEQUENCE [LARGE SCALE GENOMIC DNA]</scope>
    <source>
        <strain evidence="9 10">SRW20</strain>
    </source>
</reference>
<protein>
    <recommendedName>
        <fullName evidence="8">BZIP domain-containing protein</fullName>
    </recommendedName>
</protein>
<keyword evidence="6" id="KW-0175">Coiled coil</keyword>
<feature type="region of interest" description="Disordered" evidence="7">
    <location>
        <begin position="299"/>
        <end position="363"/>
    </location>
</feature>
<gene>
    <name evidence="9" type="ORF">CVT26_010914</name>
</gene>
<feature type="compositionally biased region" description="Basic residues" evidence="7">
    <location>
        <begin position="353"/>
        <end position="363"/>
    </location>
</feature>
<feature type="compositionally biased region" description="Polar residues" evidence="7">
    <location>
        <begin position="42"/>
        <end position="63"/>
    </location>
</feature>
<dbReference type="Gene3D" id="1.20.5.170">
    <property type="match status" value="1"/>
</dbReference>
<keyword evidence="2" id="KW-0805">Transcription regulation</keyword>
<keyword evidence="4" id="KW-0804">Transcription</keyword>
<evidence type="ECO:0000256" key="7">
    <source>
        <dbReference type="SAM" id="MobiDB-lite"/>
    </source>
</evidence>
<dbReference type="Proteomes" id="UP000284706">
    <property type="component" value="Unassembled WGS sequence"/>
</dbReference>
<dbReference type="STRING" id="231916.A0A409VIP8"/>
<dbReference type="GO" id="GO:0000977">
    <property type="term" value="F:RNA polymerase II transcription regulatory region sequence-specific DNA binding"/>
    <property type="evidence" value="ECO:0007669"/>
    <property type="project" value="TreeGrafter"/>
</dbReference>
<dbReference type="PANTHER" id="PTHR13044:SF14">
    <property type="entry name" value="CRYPTOCEPHAL, ISOFORM A"/>
    <property type="match status" value="1"/>
</dbReference>
<dbReference type="PROSITE" id="PS50217">
    <property type="entry name" value="BZIP"/>
    <property type="match status" value="1"/>
</dbReference>
<keyword evidence="5" id="KW-0539">Nucleus</keyword>
<feature type="region of interest" description="Disordered" evidence="7">
    <location>
        <begin position="1"/>
        <end position="20"/>
    </location>
</feature>
<feature type="coiled-coil region" evidence="6">
    <location>
        <begin position="245"/>
        <end position="279"/>
    </location>
</feature>
<keyword evidence="10" id="KW-1185">Reference proteome</keyword>
<evidence type="ECO:0000256" key="4">
    <source>
        <dbReference type="ARBA" id="ARBA00023163"/>
    </source>
</evidence>
<dbReference type="PROSITE" id="PS00036">
    <property type="entry name" value="BZIP_BASIC"/>
    <property type="match status" value="1"/>
</dbReference>
<feature type="domain" description="BZIP" evidence="8">
    <location>
        <begin position="224"/>
        <end position="278"/>
    </location>
</feature>
<sequence length="363" mass="39234">MLHLKSEVSNDLVPFSSPTSASQELEHWEKLIFAFDMEREQGSGSRNTQGSRTPSGSNTTGQHNLGLGENAALLAQLEAAARSGELSHAYASMLSQNPYPSMNPSPGFYGNFLHHNPMPPAPPTQLPPLSSLDFPWHALPHQHMQPGPGPIPPHYGQHQGPLGTGPPLPFIDTTLNNPGPSSEPARTNRRVQRSPSTPRGGHSGHSTSSPEVEQTEGERQAIAEEKRRRNTAASARFRIKKKHKTLELERSVSDLTGRAEELEREAADLRRENGWLKEIVMLKGARYAASNMANSEALAQAAALAASEQRASGSSSRAQASTSKPREQEEASSGSEESDSSDEEEDIAPTSKGKGKQPASKRK</sequence>
<evidence type="ECO:0000256" key="5">
    <source>
        <dbReference type="ARBA" id="ARBA00023242"/>
    </source>
</evidence>
<dbReference type="InterPro" id="IPR004827">
    <property type="entry name" value="bZIP"/>
</dbReference>
<dbReference type="PANTHER" id="PTHR13044">
    <property type="entry name" value="ACTIVATING TRANSCRIPTION FACTOR ATF 4/5"/>
    <property type="match status" value="1"/>
</dbReference>
<evidence type="ECO:0000313" key="10">
    <source>
        <dbReference type="Proteomes" id="UP000284706"/>
    </source>
</evidence>
<proteinExistence type="predicted"/>
<dbReference type="GO" id="GO:0001228">
    <property type="term" value="F:DNA-binding transcription activator activity, RNA polymerase II-specific"/>
    <property type="evidence" value="ECO:0007669"/>
    <property type="project" value="TreeGrafter"/>
</dbReference>
<evidence type="ECO:0000256" key="2">
    <source>
        <dbReference type="ARBA" id="ARBA00023015"/>
    </source>
</evidence>
<dbReference type="OrthoDB" id="1939598at2759"/>
<organism evidence="9 10">
    <name type="scientific">Gymnopilus dilepis</name>
    <dbReference type="NCBI Taxonomy" id="231916"/>
    <lineage>
        <taxon>Eukaryota</taxon>
        <taxon>Fungi</taxon>
        <taxon>Dikarya</taxon>
        <taxon>Basidiomycota</taxon>
        <taxon>Agaricomycotina</taxon>
        <taxon>Agaricomycetes</taxon>
        <taxon>Agaricomycetidae</taxon>
        <taxon>Agaricales</taxon>
        <taxon>Agaricineae</taxon>
        <taxon>Hymenogastraceae</taxon>
        <taxon>Gymnopilus</taxon>
    </lineage>
</organism>
<evidence type="ECO:0000256" key="6">
    <source>
        <dbReference type="SAM" id="Coils"/>
    </source>
</evidence>
<dbReference type="InParanoid" id="A0A409VIP8"/>
<evidence type="ECO:0000256" key="1">
    <source>
        <dbReference type="ARBA" id="ARBA00004123"/>
    </source>
</evidence>
<feature type="compositionally biased region" description="Low complexity" evidence="7">
    <location>
        <begin position="299"/>
        <end position="323"/>
    </location>
</feature>
<dbReference type="InterPro" id="IPR046347">
    <property type="entry name" value="bZIP_sf"/>
</dbReference>
<feature type="region of interest" description="Disordered" evidence="7">
    <location>
        <begin position="40"/>
        <end position="65"/>
    </location>
</feature>
<name>A0A409VIP8_9AGAR</name>
<evidence type="ECO:0000259" key="8">
    <source>
        <dbReference type="PROSITE" id="PS50217"/>
    </source>
</evidence>
<comment type="subcellular location">
    <subcellularLocation>
        <location evidence="1">Nucleus</location>
    </subcellularLocation>
</comment>
<evidence type="ECO:0000313" key="9">
    <source>
        <dbReference type="EMBL" id="PPQ66113.1"/>
    </source>
</evidence>
<evidence type="ECO:0000256" key="3">
    <source>
        <dbReference type="ARBA" id="ARBA00023125"/>
    </source>
</evidence>
<feature type="compositionally biased region" description="Acidic residues" evidence="7">
    <location>
        <begin position="336"/>
        <end position="347"/>
    </location>
</feature>
<dbReference type="Pfam" id="PF07716">
    <property type="entry name" value="bZIP_2"/>
    <property type="match status" value="1"/>
</dbReference>
<dbReference type="GO" id="GO:0005634">
    <property type="term" value="C:nucleus"/>
    <property type="evidence" value="ECO:0007669"/>
    <property type="project" value="UniProtKB-SubCell"/>
</dbReference>
<dbReference type="SUPFAM" id="SSF57959">
    <property type="entry name" value="Leucine zipper domain"/>
    <property type="match status" value="1"/>
</dbReference>
<accession>A0A409VIP8</accession>
<dbReference type="EMBL" id="NHYE01005638">
    <property type="protein sequence ID" value="PPQ66113.1"/>
    <property type="molecule type" value="Genomic_DNA"/>
</dbReference>